<dbReference type="Gene3D" id="3.40.50.1240">
    <property type="entry name" value="Phosphoglycerate mutase-like"/>
    <property type="match status" value="1"/>
</dbReference>
<reference evidence="2 3" key="1">
    <citation type="submission" date="2023-10" db="EMBL/GenBank/DDBJ databases">
        <authorList>
            <person name="Venkata Ramana C."/>
            <person name="Sasikala C."/>
            <person name="Dhurka M."/>
        </authorList>
    </citation>
    <scope>NUCLEOTIDE SEQUENCE [LARGE SCALE GENOMIC DNA]</scope>
    <source>
        <strain evidence="2 3">KCTC 32151</strain>
    </source>
</reference>
<name>A0ABU4AKI8_9HYPH</name>
<dbReference type="InterPro" id="IPR013078">
    <property type="entry name" value="His_Pase_superF_clade-1"/>
</dbReference>
<evidence type="ECO:0000256" key="1">
    <source>
        <dbReference type="SAM" id="SignalP"/>
    </source>
</evidence>
<comment type="caution">
    <text evidence="2">The sequence shown here is derived from an EMBL/GenBank/DDBJ whole genome shotgun (WGS) entry which is preliminary data.</text>
</comment>
<proteinExistence type="predicted"/>
<dbReference type="SUPFAM" id="SSF53254">
    <property type="entry name" value="Phosphoglycerate mutase-like"/>
    <property type="match status" value="1"/>
</dbReference>
<feature type="chain" id="PRO_5047298123" evidence="1">
    <location>
        <begin position="20"/>
        <end position="183"/>
    </location>
</feature>
<sequence length="183" mass="19721">MFRLLAVIALLLGVLPAQATEAGWALLRNGGQVVLMRHAIAPGNGDPANFDIENCGTQRNLSERGRLQARRIGALIEARAAPVEKVLTSRYCRARDTATQAFGTGPVEIFEALDLPADDAALEQQKAEILKRINEYTGSGNLIMITHLEIIQALIGGQAREGEAIILSRGGDNLHASARIKFN</sequence>
<gene>
    <name evidence="2" type="ORF">R2G56_10135</name>
</gene>
<dbReference type="Proteomes" id="UP001185659">
    <property type="component" value="Unassembled WGS sequence"/>
</dbReference>
<keyword evidence="1" id="KW-0732">Signal</keyword>
<dbReference type="SMART" id="SM00855">
    <property type="entry name" value="PGAM"/>
    <property type="match status" value="1"/>
</dbReference>
<feature type="signal peptide" evidence="1">
    <location>
        <begin position="1"/>
        <end position="19"/>
    </location>
</feature>
<evidence type="ECO:0000313" key="3">
    <source>
        <dbReference type="Proteomes" id="UP001185659"/>
    </source>
</evidence>
<dbReference type="EMBL" id="JAWLIP010000004">
    <property type="protein sequence ID" value="MDV6226641.1"/>
    <property type="molecule type" value="Genomic_DNA"/>
</dbReference>
<dbReference type="Pfam" id="PF00300">
    <property type="entry name" value="His_Phos_1"/>
    <property type="match status" value="1"/>
</dbReference>
<organism evidence="2 3">
    <name type="scientific">Nitratireductor aquimarinus</name>
    <dbReference type="NCBI Taxonomy" id="889300"/>
    <lineage>
        <taxon>Bacteria</taxon>
        <taxon>Pseudomonadati</taxon>
        <taxon>Pseudomonadota</taxon>
        <taxon>Alphaproteobacteria</taxon>
        <taxon>Hyphomicrobiales</taxon>
        <taxon>Phyllobacteriaceae</taxon>
        <taxon>Nitratireductor</taxon>
    </lineage>
</organism>
<keyword evidence="3" id="KW-1185">Reference proteome</keyword>
<dbReference type="CDD" id="cd07067">
    <property type="entry name" value="HP_PGM_like"/>
    <property type="match status" value="1"/>
</dbReference>
<dbReference type="InterPro" id="IPR029033">
    <property type="entry name" value="His_PPase_superfam"/>
</dbReference>
<protein>
    <submittedName>
        <fullName evidence="2">Histidine phosphatase family protein</fullName>
    </submittedName>
</protein>
<dbReference type="RefSeq" id="WP_317561199.1">
    <property type="nucleotide sequence ID" value="NZ_JAWLIP010000004.1"/>
</dbReference>
<accession>A0ABU4AKI8</accession>
<evidence type="ECO:0000313" key="2">
    <source>
        <dbReference type="EMBL" id="MDV6226641.1"/>
    </source>
</evidence>